<sequence length="71" mass="7778">MVRSKPLSSSALARAFSNAVFCASSSCTLLSIVSDTMPRSIVFIRFLMPDSTSAILFFNPFTFSPVKFDFA</sequence>
<organism evidence="1">
    <name type="scientific">Siphoviridae sp. ctGMq5</name>
    <dbReference type="NCBI Taxonomy" id="2826220"/>
    <lineage>
        <taxon>Viruses</taxon>
        <taxon>Duplodnaviria</taxon>
        <taxon>Heunggongvirae</taxon>
        <taxon>Uroviricota</taxon>
        <taxon>Caudoviricetes</taxon>
    </lineage>
</organism>
<reference evidence="1" key="1">
    <citation type="journal article" date="2021" name="Proc. Natl. Acad. Sci. U.S.A.">
        <title>A Catalog of Tens of Thousands of Viruses from Human Metagenomes Reveals Hidden Associations with Chronic Diseases.</title>
        <authorList>
            <person name="Tisza M.J."/>
            <person name="Buck C.B."/>
        </authorList>
    </citation>
    <scope>NUCLEOTIDE SEQUENCE</scope>
    <source>
        <strain evidence="1">CtGMq5</strain>
    </source>
</reference>
<dbReference type="EMBL" id="BK015206">
    <property type="protein sequence ID" value="DAD95940.1"/>
    <property type="molecule type" value="Genomic_DNA"/>
</dbReference>
<protein>
    <submittedName>
        <fullName evidence="1">Uncharacterized protein</fullName>
    </submittedName>
</protein>
<dbReference type="PROSITE" id="PS51257">
    <property type="entry name" value="PROKAR_LIPOPROTEIN"/>
    <property type="match status" value="1"/>
</dbReference>
<name>A0A8S5NNK0_9CAUD</name>
<accession>A0A8S5NNK0</accession>
<evidence type="ECO:0000313" key="1">
    <source>
        <dbReference type="EMBL" id="DAD95940.1"/>
    </source>
</evidence>
<proteinExistence type="predicted"/>